<protein>
    <recommendedName>
        <fullName evidence="12">Beta-xylanase</fullName>
        <ecNumber evidence="12">3.2.1.8</ecNumber>
    </recommendedName>
</protein>
<dbReference type="SUPFAM" id="SSF49785">
    <property type="entry name" value="Galactose-binding domain-like"/>
    <property type="match status" value="2"/>
</dbReference>
<evidence type="ECO:0000259" key="14">
    <source>
        <dbReference type="PROSITE" id="PS51272"/>
    </source>
</evidence>
<dbReference type="Pfam" id="PF00331">
    <property type="entry name" value="Glyco_hydro_10"/>
    <property type="match status" value="1"/>
</dbReference>
<gene>
    <name evidence="16" type="ORF">J40TS1_33050</name>
</gene>
<feature type="domain" description="SLH" evidence="14">
    <location>
        <begin position="1113"/>
        <end position="1176"/>
    </location>
</feature>
<evidence type="ECO:0000256" key="4">
    <source>
        <dbReference type="ARBA" id="ARBA00022651"/>
    </source>
</evidence>
<dbReference type="GO" id="GO:0045493">
    <property type="term" value="P:xylan catabolic process"/>
    <property type="evidence" value="ECO:0007669"/>
    <property type="project" value="UniProtKB-KW"/>
</dbReference>
<accession>A0A920CZN3</accession>
<feature type="compositionally biased region" description="Polar residues" evidence="13">
    <location>
        <begin position="910"/>
        <end position="923"/>
    </location>
</feature>
<dbReference type="GO" id="GO:0030246">
    <property type="term" value="F:carbohydrate binding"/>
    <property type="evidence" value="ECO:0007669"/>
    <property type="project" value="InterPro"/>
</dbReference>
<dbReference type="PANTHER" id="PTHR31490:SF90">
    <property type="entry name" value="ENDO-1,4-BETA-XYLANASE A"/>
    <property type="match status" value="1"/>
</dbReference>
<dbReference type="EC" id="3.2.1.8" evidence="12"/>
<dbReference type="PROSITE" id="PS51272">
    <property type="entry name" value="SLH"/>
    <property type="match status" value="3"/>
</dbReference>
<dbReference type="SUPFAM" id="SSF49344">
    <property type="entry name" value="CBD9-like"/>
    <property type="match status" value="1"/>
</dbReference>
<feature type="domain" description="SLH" evidence="14">
    <location>
        <begin position="1240"/>
        <end position="1294"/>
    </location>
</feature>
<dbReference type="Pfam" id="PF02018">
    <property type="entry name" value="CBM_4_9"/>
    <property type="match status" value="1"/>
</dbReference>
<feature type="domain" description="SLH" evidence="14">
    <location>
        <begin position="1178"/>
        <end position="1237"/>
    </location>
</feature>
<dbReference type="Pfam" id="PF06452">
    <property type="entry name" value="CBM9_1"/>
    <property type="match status" value="1"/>
</dbReference>
<evidence type="ECO:0000313" key="17">
    <source>
        <dbReference type="Proteomes" id="UP000683139"/>
    </source>
</evidence>
<dbReference type="InterPro" id="IPR010502">
    <property type="entry name" value="Carb-bd_dom_fam9"/>
</dbReference>
<keyword evidence="9 12" id="KW-0326">Glycosidase</keyword>
<evidence type="ECO:0000256" key="6">
    <source>
        <dbReference type="ARBA" id="ARBA00022737"/>
    </source>
</evidence>
<evidence type="ECO:0000256" key="8">
    <source>
        <dbReference type="ARBA" id="ARBA00023277"/>
    </source>
</evidence>
<evidence type="ECO:0000256" key="7">
    <source>
        <dbReference type="ARBA" id="ARBA00022801"/>
    </source>
</evidence>
<proteinExistence type="inferred from homology"/>
<dbReference type="PROSITE" id="PS00591">
    <property type="entry name" value="GH10_1"/>
    <property type="match status" value="1"/>
</dbReference>
<organism evidence="16 17">
    <name type="scientific">Paenibacillus montaniterrae</name>
    <dbReference type="NCBI Taxonomy" id="429341"/>
    <lineage>
        <taxon>Bacteria</taxon>
        <taxon>Bacillati</taxon>
        <taxon>Bacillota</taxon>
        <taxon>Bacilli</taxon>
        <taxon>Bacillales</taxon>
        <taxon>Paenibacillaceae</taxon>
        <taxon>Paenibacillus</taxon>
    </lineage>
</organism>
<dbReference type="CDD" id="cd00005">
    <property type="entry name" value="CBM9_like_1"/>
    <property type="match status" value="1"/>
</dbReference>
<evidence type="ECO:0000256" key="3">
    <source>
        <dbReference type="ARBA" id="ARBA00007495"/>
    </source>
</evidence>
<comment type="catalytic activity">
    <reaction evidence="1 12">
        <text>Endohydrolysis of (1-&gt;4)-beta-D-xylosidic linkages in xylans.</text>
        <dbReference type="EC" id="3.2.1.8"/>
    </reaction>
</comment>
<dbReference type="PANTHER" id="PTHR31490">
    <property type="entry name" value="GLYCOSYL HYDROLASE"/>
    <property type="match status" value="1"/>
</dbReference>
<dbReference type="GO" id="GO:0031176">
    <property type="term" value="F:endo-1,4-beta-xylanase activity"/>
    <property type="evidence" value="ECO:0007669"/>
    <property type="project" value="UniProtKB-EC"/>
</dbReference>
<dbReference type="Proteomes" id="UP000683139">
    <property type="component" value="Unassembled WGS sequence"/>
</dbReference>
<comment type="caution">
    <text evidence="16">The sequence shown here is derived from an EMBL/GenBank/DDBJ whole genome shotgun (WGS) entry which is preliminary data.</text>
</comment>
<evidence type="ECO:0000313" key="16">
    <source>
        <dbReference type="EMBL" id="GIP17663.1"/>
    </source>
</evidence>
<dbReference type="InterPro" id="IPR008979">
    <property type="entry name" value="Galactose-bd-like_sf"/>
</dbReference>
<keyword evidence="8 12" id="KW-0119">Carbohydrate metabolism</keyword>
<keyword evidence="7 12" id="KW-0378">Hydrolase</keyword>
<keyword evidence="4" id="KW-0858">Xylan degradation</keyword>
<keyword evidence="17" id="KW-1185">Reference proteome</keyword>
<dbReference type="PROSITE" id="PS51760">
    <property type="entry name" value="GH10_2"/>
    <property type="match status" value="1"/>
</dbReference>
<comment type="similarity">
    <text evidence="3 12">Belongs to the glycosyl hydrolase 10 (cellulase F) family.</text>
</comment>
<dbReference type="SMART" id="SM00633">
    <property type="entry name" value="Glyco_10"/>
    <property type="match status" value="1"/>
</dbReference>
<evidence type="ECO:0000256" key="1">
    <source>
        <dbReference type="ARBA" id="ARBA00000681"/>
    </source>
</evidence>
<dbReference type="InterPro" id="IPR001119">
    <property type="entry name" value="SLH_dom"/>
</dbReference>
<dbReference type="EMBL" id="BOSE01000006">
    <property type="protein sequence ID" value="GIP17663.1"/>
    <property type="molecule type" value="Genomic_DNA"/>
</dbReference>
<dbReference type="InterPro" id="IPR003305">
    <property type="entry name" value="CenC_carb-bd"/>
</dbReference>
<feature type="domain" description="GH10" evidence="15">
    <location>
        <begin position="354"/>
        <end position="686"/>
    </location>
</feature>
<reference evidence="16" key="1">
    <citation type="submission" date="2021-03" db="EMBL/GenBank/DDBJ databases">
        <title>Antimicrobial resistance genes in bacteria isolated from Japanese honey, and their potential for conferring macrolide and lincosamide resistance in the American foulbrood pathogen Paenibacillus larvae.</title>
        <authorList>
            <person name="Okamoto M."/>
            <person name="Kumagai M."/>
            <person name="Kanamori H."/>
            <person name="Takamatsu D."/>
        </authorList>
    </citation>
    <scope>NUCLEOTIDE SEQUENCE</scope>
    <source>
        <strain evidence="16">J40TS1</strain>
    </source>
</reference>
<dbReference type="Gene3D" id="2.60.120.260">
    <property type="entry name" value="Galactose-binding domain-like"/>
    <property type="match status" value="2"/>
</dbReference>
<comment type="pathway">
    <text evidence="2">Glycan degradation; xylan degradation.</text>
</comment>
<evidence type="ECO:0000256" key="13">
    <source>
        <dbReference type="SAM" id="MobiDB-lite"/>
    </source>
</evidence>
<dbReference type="InterPro" id="IPR044846">
    <property type="entry name" value="GH10"/>
</dbReference>
<feature type="active site" description="Nucleophile" evidence="11">
    <location>
        <position position="610"/>
    </location>
</feature>
<dbReference type="PRINTS" id="PR00134">
    <property type="entry name" value="GLHYDRLASE10"/>
</dbReference>
<dbReference type="Gene3D" id="3.20.20.80">
    <property type="entry name" value="Glycosidases"/>
    <property type="match status" value="1"/>
</dbReference>
<dbReference type="Pfam" id="PF00395">
    <property type="entry name" value="SLH"/>
    <property type="match status" value="3"/>
</dbReference>
<dbReference type="SUPFAM" id="SSF51445">
    <property type="entry name" value="(Trans)glycosidases"/>
    <property type="match status" value="1"/>
</dbReference>
<keyword evidence="5" id="KW-0732">Signal</keyword>
<dbReference type="InterPro" id="IPR017853">
    <property type="entry name" value="GH"/>
</dbReference>
<dbReference type="Gene3D" id="2.60.40.1190">
    <property type="match status" value="1"/>
</dbReference>
<evidence type="ECO:0000256" key="11">
    <source>
        <dbReference type="PROSITE-ProRule" id="PRU10061"/>
    </source>
</evidence>
<evidence type="ECO:0000256" key="9">
    <source>
        <dbReference type="ARBA" id="ARBA00023295"/>
    </source>
</evidence>
<dbReference type="InterPro" id="IPR001000">
    <property type="entry name" value="GH10_dom"/>
</dbReference>
<keyword evidence="6" id="KW-0677">Repeat</keyword>
<feature type="region of interest" description="Disordered" evidence="13">
    <location>
        <begin position="890"/>
        <end position="923"/>
    </location>
</feature>
<keyword evidence="10 12" id="KW-0624">Polysaccharide degradation</keyword>
<evidence type="ECO:0000256" key="5">
    <source>
        <dbReference type="ARBA" id="ARBA00022729"/>
    </source>
</evidence>
<evidence type="ECO:0000256" key="12">
    <source>
        <dbReference type="RuleBase" id="RU361174"/>
    </source>
</evidence>
<evidence type="ECO:0000259" key="15">
    <source>
        <dbReference type="PROSITE" id="PS51760"/>
    </source>
</evidence>
<dbReference type="InterPro" id="IPR031158">
    <property type="entry name" value="GH10_AS"/>
</dbReference>
<evidence type="ECO:0000256" key="2">
    <source>
        <dbReference type="ARBA" id="ARBA00004851"/>
    </source>
</evidence>
<name>A0A920CZN3_9BACL</name>
<evidence type="ECO:0000256" key="10">
    <source>
        <dbReference type="ARBA" id="ARBA00023326"/>
    </source>
</evidence>
<sequence>MLAVALLLPSGWLAPATKAESNPEKVVYHETFESGLGVATPAGAKLTAVSDAIFAGNEDGNAIHLTERSAGWNGADIPFSSVGMENGKAYTITVTGFVAADTTVPEGAQALLQNVDTYNGLYVPADLTAGQAFTLTGKYTVNTEPNGDGNADRALRIQSNSAGAEVPFFIGDILITTTEENTGEEEPEEERPPAKPFAPITFEDEQLGGFEGRHGDEQLTITDEANHTEGGKYALKVENRNNTWHGPSLRVEQYVDKGQEYRISAWVKLISPDSAQLQLSTQVGNGDGASYNNLQGKTISVEDGWVKFEGTYRYSSVGNEYLTIYVESSNNSTASFYIDDITFEPTGTGIIDIERDLTPLKDAYKDYFLIGNAISLGELEGTRLELLKMHHNLVTAENAMKPSYAYDDEGNFDFTTEDELVQKALNEGFKIHGHVLVWHQQSREALHTDVNGNPLSREQALANLETHVKTAVAHFGDNVISWDVVNEAMNDNPSNPEDWKASLRQSGWLKAIGPDYIEHAFRFAKEVIDENGWDIKLYYNDYNDDNQRKAEAIYQMVKEINESYAAENNGELLIDGIGMQAHYNLNTNPENVRLSMEKFISLGVEVGVTELDVTAGSDNVLTEEQAKQQAYLYAQLFKLYKENAEHISRVTLWGLNDATSWRAAQSPLLFDRNLKAKPAYYAILDPEKFIEEYDGGEQVEANRGQAVFGTPVIDGQIDGIWNNAPSLQVNRYQMAWQGANGVAKALWDQENLYVLFQVSDSELDKSNANAWEQDSIEVFIDEKNDKATYYKDDDGQYRVNFENAGSFNPESIAEGFESATHVTESGYTVEVKIPFRAITPAKNTEIGFDLQINDAKDGARQSIATWNDLTGRGFENPAVFGILTLVDTIGNPGGNPNPDPGTNPGTTPPASSGDSNAITPALTNNNNHIVGQVTAEQLNQAIAKAAADANGQKQVVIELTKQANAASYEVQLPAKGLQNYDKADLIIKTELATITLSAQSLLNAASSAEQLAIRVAPGSIEQLDTAAGEKVGDRPTVSVSLLADNKAVASLNSNAATISIPYKPEAELNHDSIVVWRLDENGSAVTIANSRYDAAGAVIFETNEPGSFAVAYAAHAYSDVANLPWAQQAIHTMAARDIITGTSETSFAPHTPINRADFIASLVRALGLKADVSSTSMFNDVQDNASYYEELAIAKTLGIATGFNDNTFKPDSSISRQDMMVLTVRALAKAGKQLEEAGSLDSFSDADYVAPYAKAQAEALVQSGIINGKNGKLAPQDSLTRAEAAVILYRIWKL</sequence>